<gene>
    <name evidence="4" type="ORF">N177_3941</name>
</gene>
<dbReference type="PATRIC" id="fig|631454.5.peg.3893"/>
<dbReference type="EMBL" id="AWXZ01000040">
    <property type="protein sequence ID" value="ESR22804.1"/>
    <property type="molecule type" value="Genomic_DNA"/>
</dbReference>
<dbReference type="InterPro" id="IPR056490">
    <property type="entry name" value="Rcc01698_C"/>
</dbReference>
<feature type="domain" description="Rcc01698-like C-terminal" evidence="3">
    <location>
        <begin position="1058"/>
        <end position="1156"/>
    </location>
</feature>
<dbReference type="Pfam" id="PF13550">
    <property type="entry name" value="Phage-tail_3"/>
    <property type="match status" value="1"/>
</dbReference>
<dbReference type="InterPro" id="IPR017853">
    <property type="entry name" value="GH"/>
</dbReference>
<dbReference type="Gene3D" id="3.20.20.80">
    <property type="entry name" value="Glycosidases"/>
    <property type="match status" value="1"/>
</dbReference>
<comment type="caution">
    <text evidence="4">The sequence shown here is derived from an EMBL/GenBank/DDBJ whole genome shotgun (WGS) entry which is preliminary data.</text>
</comment>
<proteinExistence type="predicted"/>
<sequence length="1312" mass="140294">MATLVLSSVGGAIGTALAGPFGGLVGRALGGLAGYAVDRTILMPGGGTQTVAGHRLTNVQITTSTEGAAVNRVIGRARIGGQMIWATRFEEEVVVEEQEVGGGKGLGGGGTTVRTETYLYYANFAVAFCEGPVARIGRIWADGKEVDQELVTIRRHLGTEDQAPDSLIVAKEGAGEVPSYRGIAYLVFERLPLEDYGNRIPMVTAEIFRPVGRLESRIRGVSIIPGATEFGYSTSIITKVFAQGESRIENRHTKLPGSSFEASLDMLEALAPNVETVTLVVAWFGTDLRCGACEIVPKVETWLKVTRSEGSILYPWLVGGQLRLFTPVVSSHDGTPAYGGSPSDITVVQAIKELKARGYRVLVYPFVMMDVPAGNTRPDPYSDEAAAVGQPAYPWRGRITCSPAPGFAGSPDRTADAASQVAAFMGSATAGQFTWLGVTVLYGGGEKSYSRFILHMATLAKAGGADAFAIGSEMVGMTTVRSGASTYPFVEALRGLAAEARTILGPGVKIGYAADWSEYHSHRPGDGSGDVFFHLDPLWADDNIDFVGIDNYLPLADWRDGTEHLDFDPDGPTTIYDRDYLRANVEGGEYYDWFYASPADREAQARTSIADTAHGEHWVFRNKDIRNWWANAHHDRPGGARQAGATAWVPQSKPVWFTEVGCPAADKGANQPNVFWDPKSSESFLPHFSSGARDDAMQRAYLEAMIGYWEEAENNPLSTVYGGPMIDPGNIAVWTWDARVPPSFPLDDAQWADGPNWTLGHWISGRLGAAPAAEAVEEIARMYGVEGDVALEPMAGVVDGVVLDQVMSARAALEALEPAYLFAAVESEGKIRVRSREGAAPRVVLEAGDLVEEGEAEPWRKVRAQETELPAVVKIAYGEFASDDQPGGVEARRTTGGSRAVREVSLPCMLGEDRARAIAETLLREAWVGREGLTMTLPPSLIALDPGDVIRFAEAGNETWRIAGITDGLGRRAELVRTQAGLSGGIAAPARSGARTDQSVLGPPALVFLDGPLLRDGDDDWRGYVGAYASPWAGGVALYRSPEAEGFALDSVLGAPVRLGELAADFHSGPAWRWDRVNALQVTLTSGILTSASEIQVLNGANAIAVENADGEWEVVQFRDAELIAPRTYRLTSLLRGQRGTEHAMRDPVAAAARVVVLDGSLSQPRIPPALVGLPLNWRAGPARRPVTDTSYLPLEHTITGKARRPLAPVHLKARRGPGGDITLSWVRRTRRGGDSWDNAEVPLGEEAEAYEVGVLDGGAVVRTLHAAAPAAVYTAAQQAADFGAPVDTLDWRVVQTNAAGPGIAASTTSVP</sequence>
<dbReference type="Pfam" id="PF13547">
    <property type="entry name" value="GTA_TIM"/>
    <property type="match status" value="1"/>
</dbReference>
<dbReference type="InterPro" id="IPR025195">
    <property type="entry name" value="GTA_TIM_dom"/>
</dbReference>
<dbReference type="STRING" id="631454.N177_3941"/>
<keyword evidence="5" id="KW-1185">Reference proteome</keyword>
<accession>V4RBL9</accession>
<evidence type="ECO:0000313" key="4">
    <source>
        <dbReference type="EMBL" id="ESR22804.1"/>
    </source>
</evidence>
<dbReference type="CDD" id="cd19607">
    <property type="entry name" value="GTA_TIM-barrel-like"/>
    <property type="match status" value="1"/>
</dbReference>
<dbReference type="eggNOG" id="COG3391">
    <property type="taxonomic scope" value="Bacteria"/>
</dbReference>
<protein>
    <submittedName>
        <fullName evidence="4">Host specificity protein</fullName>
    </submittedName>
</protein>
<dbReference type="InterPro" id="IPR032876">
    <property type="entry name" value="J_dom"/>
</dbReference>
<evidence type="ECO:0000259" key="3">
    <source>
        <dbReference type="Pfam" id="PF23666"/>
    </source>
</evidence>
<evidence type="ECO:0000259" key="2">
    <source>
        <dbReference type="Pfam" id="PF13550"/>
    </source>
</evidence>
<dbReference type="SUPFAM" id="SSF51445">
    <property type="entry name" value="(Trans)glycosidases"/>
    <property type="match status" value="1"/>
</dbReference>
<evidence type="ECO:0000313" key="5">
    <source>
        <dbReference type="Proteomes" id="UP000017819"/>
    </source>
</evidence>
<evidence type="ECO:0000259" key="1">
    <source>
        <dbReference type="Pfam" id="PF13547"/>
    </source>
</evidence>
<organism evidence="4 5">
    <name type="scientific">Lutibaculum baratangense AMV1</name>
    <dbReference type="NCBI Taxonomy" id="631454"/>
    <lineage>
        <taxon>Bacteria</taxon>
        <taxon>Pseudomonadati</taxon>
        <taxon>Pseudomonadota</taxon>
        <taxon>Alphaproteobacteria</taxon>
        <taxon>Hyphomicrobiales</taxon>
        <taxon>Tepidamorphaceae</taxon>
        <taxon>Lutibaculum</taxon>
    </lineage>
</organism>
<dbReference type="OrthoDB" id="8445115at2"/>
<dbReference type="Proteomes" id="UP000017819">
    <property type="component" value="Unassembled WGS sequence"/>
</dbReference>
<feature type="domain" description="Tip attachment protein J" evidence="2">
    <location>
        <begin position="804"/>
        <end position="967"/>
    </location>
</feature>
<reference evidence="4 5" key="1">
    <citation type="journal article" date="2014" name="Genome Announc.">
        <title>Draft Genome Sequence of Lutibaculum baratangense Strain AMV1T, Isolated from a Mud Volcano in Andamans, India.</title>
        <authorList>
            <person name="Singh A."/>
            <person name="Sreenivas A."/>
            <person name="Sathyanarayana Reddy G."/>
            <person name="Pinnaka A.K."/>
            <person name="Shivaji S."/>
        </authorList>
    </citation>
    <scope>NUCLEOTIDE SEQUENCE [LARGE SCALE GENOMIC DNA]</scope>
    <source>
        <strain evidence="4 5">AMV1</strain>
    </source>
</reference>
<name>V4RBL9_9HYPH</name>
<dbReference type="RefSeq" id="WP_023434050.1">
    <property type="nucleotide sequence ID" value="NZ_AWXZ01000040.1"/>
</dbReference>
<dbReference type="Pfam" id="PF23666">
    <property type="entry name" value="Rcc01698_C"/>
    <property type="match status" value="1"/>
</dbReference>
<feature type="domain" description="GTA TIM-barrel-like" evidence="1">
    <location>
        <begin position="448"/>
        <end position="745"/>
    </location>
</feature>